<comment type="caution">
    <text evidence="3">The sequence shown here is derived from an EMBL/GenBank/DDBJ whole genome shotgun (WGS) entry which is preliminary data.</text>
</comment>
<evidence type="ECO:0000256" key="1">
    <source>
        <dbReference type="SAM" id="MobiDB-lite"/>
    </source>
</evidence>
<gene>
    <name evidence="3" type="ORF">GCM10023321_21700</name>
</gene>
<feature type="region of interest" description="Disordered" evidence="1">
    <location>
        <begin position="52"/>
        <end position="132"/>
    </location>
</feature>
<evidence type="ECO:0000313" key="3">
    <source>
        <dbReference type="EMBL" id="GAA5152641.1"/>
    </source>
</evidence>
<keyword evidence="2" id="KW-0472">Membrane</keyword>
<organism evidence="3 4">
    <name type="scientific">Pseudonocardia eucalypti</name>
    <dbReference type="NCBI Taxonomy" id="648755"/>
    <lineage>
        <taxon>Bacteria</taxon>
        <taxon>Bacillati</taxon>
        <taxon>Actinomycetota</taxon>
        <taxon>Actinomycetes</taxon>
        <taxon>Pseudonocardiales</taxon>
        <taxon>Pseudonocardiaceae</taxon>
        <taxon>Pseudonocardia</taxon>
    </lineage>
</organism>
<evidence type="ECO:0008006" key="5">
    <source>
        <dbReference type="Google" id="ProtNLM"/>
    </source>
</evidence>
<keyword evidence="2" id="KW-0812">Transmembrane</keyword>
<name>A0ABP9Q1T2_9PSEU</name>
<evidence type="ECO:0000256" key="2">
    <source>
        <dbReference type="SAM" id="Phobius"/>
    </source>
</evidence>
<proteinExistence type="predicted"/>
<feature type="transmembrane region" description="Helical" evidence="2">
    <location>
        <begin position="33"/>
        <end position="53"/>
    </location>
</feature>
<dbReference type="RefSeq" id="WP_185066417.1">
    <property type="nucleotide sequence ID" value="NZ_BAABJP010000007.1"/>
</dbReference>
<evidence type="ECO:0000313" key="4">
    <source>
        <dbReference type="Proteomes" id="UP001428817"/>
    </source>
</evidence>
<protein>
    <recommendedName>
        <fullName evidence="5">Zinc finger Ogr/Delta-type domain-containing protein</fullName>
    </recommendedName>
</protein>
<dbReference type="EMBL" id="BAABJP010000007">
    <property type="protein sequence ID" value="GAA5152641.1"/>
    <property type="molecule type" value="Genomic_DNA"/>
</dbReference>
<feature type="compositionally biased region" description="Low complexity" evidence="1">
    <location>
        <begin position="118"/>
        <end position="129"/>
    </location>
</feature>
<feature type="compositionally biased region" description="Low complexity" evidence="1">
    <location>
        <begin position="67"/>
        <end position="82"/>
    </location>
</feature>
<dbReference type="Proteomes" id="UP001428817">
    <property type="component" value="Unassembled WGS sequence"/>
</dbReference>
<accession>A0ABP9Q1T2</accession>
<sequence length="199" mass="20514">MSRPAVLAASLLCALPGGWLASLAWTLTTPVRVALVLTGALVGAAVAALAVTGPSPARPGPARPPESRANGPGRRPPAAGAPSDTALPRHRTADRAVSRHVASGSADPSPPDPHPAGPDDAGPVGPWPDGGDRAERAALIAQCPRCGELRLDSGRNGPAYRFRCGNPGCGHAWTWHPDEPWPPVVVRRNLPSRTDRKPG</sequence>
<keyword evidence="4" id="KW-1185">Reference proteome</keyword>
<keyword evidence="2" id="KW-1133">Transmembrane helix</keyword>
<reference evidence="4" key="1">
    <citation type="journal article" date="2019" name="Int. J. Syst. Evol. Microbiol.">
        <title>The Global Catalogue of Microorganisms (GCM) 10K type strain sequencing project: providing services to taxonomists for standard genome sequencing and annotation.</title>
        <authorList>
            <consortium name="The Broad Institute Genomics Platform"/>
            <consortium name="The Broad Institute Genome Sequencing Center for Infectious Disease"/>
            <person name="Wu L."/>
            <person name="Ma J."/>
        </authorList>
    </citation>
    <scope>NUCLEOTIDE SEQUENCE [LARGE SCALE GENOMIC DNA]</scope>
    <source>
        <strain evidence="4">JCM 18303</strain>
    </source>
</reference>